<dbReference type="Gene3D" id="3.30.2320.10">
    <property type="entry name" value="hypothetical protein PF0899 domain"/>
    <property type="match status" value="1"/>
</dbReference>
<dbReference type="SUPFAM" id="SSF56563">
    <property type="entry name" value="Major capsid protein gp5"/>
    <property type="match status" value="1"/>
</dbReference>
<dbReference type="InterPro" id="IPR054612">
    <property type="entry name" value="Phage_capsid-like_C"/>
</dbReference>
<evidence type="ECO:0000256" key="1">
    <source>
        <dbReference type="ARBA" id="ARBA00004328"/>
    </source>
</evidence>
<evidence type="ECO:0000259" key="2">
    <source>
        <dbReference type="Pfam" id="PF05065"/>
    </source>
</evidence>
<sequence length="144" mass="15355">MLTHAVDTADGETSLDAIESAIAQLRVGAAKAQANLLVMHPSDWSKVRRSKDAQGRYLVAPDPTSGEASTVWGVEVFTTTAQTSGSAFMLDTSKFGKVLVRDSLRVLVGTSGDDLVRNLTRFVVEERLALAVERPAAVLKLSGL</sequence>
<dbReference type="Proteomes" id="UP000550729">
    <property type="component" value="Unassembled WGS sequence"/>
</dbReference>
<keyword evidence="4" id="KW-1185">Reference proteome</keyword>
<evidence type="ECO:0000313" key="3">
    <source>
        <dbReference type="EMBL" id="NMO03130.1"/>
    </source>
</evidence>
<gene>
    <name evidence="3" type="ORF">HH308_18110</name>
</gene>
<name>A0A848KWY4_9ACTN</name>
<feature type="domain" description="Phage capsid-like C-terminal" evidence="2">
    <location>
        <begin position="5"/>
        <end position="141"/>
    </location>
</feature>
<accession>A0A848KWY4</accession>
<evidence type="ECO:0000313" key="4">
    <source>
        <dbReference type="Proteomes" id="UP000550729"/>
    </source>
</evidence>
<protein>
    <submittedName>
        <fullName evidence="3">Phage major capsid protein</fullName>
    </submittedName>
</protein>
<comment type="caution">
    <text evidence="3">The sequence shown here is derived from an EMBL/GenBank/DDBJ whole genome shotgun (WGS) entry which is preliminary data.</text>
</comment>
<dbReference type="NCBIfam" id="TIGR01554">
    <property type="entry name" value="major_cap_HK97"/>
    <property type="match status" value="1"/>
</dbReference>
<dbReference type="AlphaFoldDB" id="A0A848KWY4"/>
<dbReference type="EMBL" id="JABBNB010000020">
    <property type="protein sequence ID" value="NMO03130.1"/>
    <property type="molecule type" value="Genomic_DNA"/>
</dbReference>
<organism evidence="3 4">
    <name type="scientific">Gordonia asplenii</name>
    <dbReference type="NCBI Taxonomy" id="2725283"/>
    <lineage>
        <taxon>Bacteria</taxon>
        <taxon>Bacillati</taxon>
        <taxon>Actinomycetota</taxon>
        <taxon>Actinomycetes</taxon>
        <taxon>Mycobacteriales</taxon>
        <taxon>Gordoniaceae</taxon>
        <taxon>Gordonia</taxon>
    </lineage>
</organism>
<reference evidence="3 4" key="1">
    <citation type="submission" date="2020-04" db="EMBL/GenBank/DDBJ databases">
        <title>Gordonia sp. nov. TBRC 11910.</title>
        <authorList>
            <person name="Suriyachadkun C."/>
        </authorList>
    </citation>
    <scope>NUCLEOTIDE SEQUENCE [LARGE SCALE GENOMIC DNA]</scope>
    <source>
        <strain evidence="3 4">TBRC 11910</strain>
    </source>
</reference>
<dbReference type="InterPro" id="IPR024455">
    <property type="entry name" value="Phage_capsid"/>
</dbReference>
<proteinExistence type="predicted"/>
<dbReference type="Pfam" id="PF05065">
    <property type="entry name" value="Phage_capsid"/>
    <property type="match status" value="1"/>
</dbReference>
<comment type="subcellular location">
    <subcellularLocation>
        <location evidence="1">Virion</location>
    </subcellularLocation>
</comment>